<reference evidence="17" key="1">
    <citation type="submission" date="2019-11" db="EMBL/GenBank/DDBJ databases">
        <authorList>
            <person name="Feng L."/>
        </authorList>
    </citation>
    <scope>NUCLEOTIDE SEQUENCE</scope>
    <source>
        <strain evidence="17">BhanseniiLFYP23</strain>
    </source>
</reference>
<proteinExistence type="predicted"/>
<evidence type="ECO:0000256" key="13">
    <source>
        <dbReference type="ARBA" id="ARBA00023136"/>
    </source>
</evidence>
<dbReference type="InterPro" id="IPR005467">
    <property type="entry name" value="His_kinase_dom"/>
</dbReference>
<dbReference type="InterPro" id="IPR036097">
    <property type="entry name" value="HisK_dim/P_sf"/>
</dbReference>
<comment type="catalytic activity">
    <reaction evidence="1">
        <text>ATP + protein L-histidine = ADP + protein N-phospho-L-histidine.</text>
        <dbReference type="EC" id="2.7.13.3"/>
    </reaction>
</comment>
<dbReference type="SUPFAM" id="SSF55874">
    <property type="entry name" value="ATPase domain of HSP90 chaperone/DNA topoisomerase II/histidine kinase"/>
    <property type="match status" value="1"/>
</dbReference>
<dbReference type="SMART" id="SM00387">
    <property type="entry name" value="HATPase_c"/>
    <property type="match status" value="1"/>
</dbReference>
<sequence length="381" mass="44163">MDWIDVKLANLKKRIQEMSLFRGILCYFLIYGGAAFIFTILTVRICERRLLMWHTGKIELENWQVLLWGISSRFSGFFYLTVSVIIMLRQFYKNRLKRPFVLLEKGVLEIQNQNLQFSLEYESQDEMGQLLKSMDKMRETLVENYEHMWNLIEEQKQLNAAFAHDLRTPLTVLKGYCEFLSRYLPQGAVSQEKMTDILLLMTKQLERLSDFSKTMKEVRNLDEYPIEKEKTELFHFCKTVEGIAEALNIGGAVTLSVKYLSAEIEKQKVFFDENIVLEVLDNLLSNAIRFAKSQVIISIEIEEEVMGKYMYLYVEDDGKGFLESELHKAIGPYYSSEQEEEHFGIGLYICNMLCNLHGGTVSLANRIDGNGAIISASFLIS</sequence>
<dbReference type="InterPro" id="IPR003661">
    <property type="entry name" value="HisK_dim/P_dom"/>
</dbReference>
<feature type="transmembrane region" description="Helical" evidence="14">
    <location>
        <begin position="65"/>
        <end position="88"/>
    </location>
</feature>
<dbReference type="GO" id="GO:0005886">
    <property type="term" value="C:plasma membrane"/>
    <property type="evidence" value="ECO:0007669"/>
    <property type="project" value="UniProtKB-SubCell"/>
</dbReference>
<dbReference type="EMBL" id="CACRSY010000014">
    <property type="protein sequence ID" value="VYT21614.1"/>
    <property type="molecule type" value="Genomic_DNA"/>
</dbReference>
<dbReference type="Gene3D" id="1.10.287.130">
    <property type="match status" value="1"/>
</dbReference>
<accession>A0A6N2UU59</accession>
<name>A0A6N2UU59_BLAHA</name>
<dbReference type="PANTHER" id="PTHR45528:SF1">
    <property type="entry name" value="SENSOR HISTIDINE KINASE CPXA"/>
    <property type="match status" value="1"/>
</dbReference>
<evidence type="ECO:0000256" key="7">
    <source>
        <dbReference type="ARBA" id="ARBA00022692"/>
    </source>
</evidence>
<dbReference type="Gene3D" id="3.30.565.10">
    <property type="entry name" value="Histidine kinase-like ATPase, C-terminal domain"/>
    <property type="match status" value="1"/>
</dbReference>
<dbReference type="SUPFAM" id="SSF47384">
    <property type="entry name" value="Homodimeric domain of signal transducing histidine kinase"/>
    <property type="match status" value="1"/>
</dbReference>
<dbReference type="InterPro" id="IPR003594">
    <property type="entry name" value="HATPase_dom"/>
</dbReference>
<evidence type="ECO:0000256" key="3">
    <source>
        <dbReference type="ARBA" id="ARBA00012438"/>
    </source>
</evidence>
<feature type="transmembrane region" description="Helical" evidence="14">
    <location>
        <begin position="20"/>
        <end position="45"/>
    </location>
</feature>
<feature type="domain" description="HAMP" evidence="16">
    <location>
        <begin position="94"/>
        <end position="146"/>
    </location>
</feature>
<evidence type="ECO:0000313" key="17">
    <source>
        <dbReference type="EMBL" id="VYT21614.1"/>
    </source>
</evidence>
<dbReference type="Gene3D" id="6.10.340.10">
    <property type="match status" value="1"/>
</dbReference>
<dbReference type="EC" id="2.7.13.3" evidence="3"/>
<evidence type="ECO:0000256" key="6">
    <source>
        <dbReference type="ARBA" id="ARBA00022679"/>
    </source>
</evidence>
<comment type="subcellular location">
    <subcellularLocation>
        <location evidence="2">Cell membrane</location>
        <topology evidence="2">Multi-pass membrane protein</topology>
    </subcellularLocation>
</comment>
<keyword evidence="10" id="KW-0067">ATP-binding</keyword>
<keyword evidence="5" id="KW-0597">Phosphoprotein</keyword>
<organism evidence="17">
    <name type="scientific">Blautia hansenii</name>
    <name type="common">Ruminococcus hansenii</name>
    <dbReference type="NCBI Taxonomy" id="1322"/>
    <lineage>
        <taxon>Bacteria</taxon>
        <taxon>Bacillati</taxon>
        <taxon>Bacillota</taxon>
        <taxon>Clostridia</taxon>
        <taxon>Lachnospirales</taxon>
        <taxon>Lachnospiraceae</taxon>
        <taxon>Blautia</taxon>
    </lineage>
</organism>
<dbReference type="GO" id="GO:0005524">
    <property type="term" value="F:ATP binding"/>
    <property type="evidence" value="ECO:0007669"/>
    <property type="project" value="UniProtKB-KW"/>
</dbReference>
<evidence type="ECO:0000256" key="14">
    <source>
        <dbReference type="SAM" id="Phobius"/>
    </source>
</evidence>
<dbReference type="SMART" id="SM00304">
    <property type="entry name" value="HAMP"/>
    <property type="match status" value="1"/>
</dbReference>
<evidence type="ECO:0000259" key="15">
    <source>
        <dbReference type="PROSITE" id="PS50109"/>
    </source>
</evidence>
<evidence type="ECO:0000256" key="9">
    <source>
        <dbReference type="ARBA" id="ARBA00022777"/>
    </source>
</evidence>
<keyword evidence="6 17" id="KW-0808">Transferase</keyword>
<dbReference type="CDD" id="cd00082">
    <property type="entry name" value="HisKA"/>
    <property type="match status" value="1"/>
</dbReference>
<keyword evidence="8" id="KW-0547">Nucleotide-binding</keyword>
<keyword evidence="4" id="KW-1003">Cell membrane</keyword>
<dbReference type="GO" id="GO:0000155">
    <property type="term" value="F:phosphorelay sensor kinase activity"/>
    <property type="evidence" value="ECO:0007669"/>
    <property type="project" value="InterPro"/>
</dbReference>
<evidence type="ECO:0000256" key="12">
    <source>
        <dbReference type="ARBA" id="ARBA00023012"/>
    </source>
</evidence>
<dbReference type="InterPro" id="IPR003660">
    <property type="entry name" value="HAMP_dom"/>
</dbReference>
<keyword evidence="11 14" id="KW-1133">Transmembrane helix</keyword>
<gene>
    <name evidence="17" type="primary">cssS_1</name>
    <name evidence="17" type="ORF">BHLFYP23_00667</name>
</gene>
<keyword evidence="12" id="KW-0902">Two-component regulatory system</keyword>
<keyword evidence="7 14" id="KW-0812">Transmembrane</keyword>
<evidence type="ECO:0000256" key="1">
    <source>
        <dbReference type="ARBA" id="ARBA00000085"/>
    </source>
</evidence>
<dbReference type="SMART" id="SM00388">
    <property type="entry name" value="HisKA"/>
    <property type="match status" value="1"/>
</dbReference>
<evidence type="ECO:0000256" key="4">
    <source>
        <dbReference type="ARBA" id="ARBA00022475"/>
    </source>
</evidence>
<dbReference type="PROSITE" id="PS50109">
    <property type="entry name" value="HIS_KIN"/>
    <property type="match status" value="1"/>
</dbReference>
<dbReference type="InterPro" id="IPR050398">
    <property type="entry name" value="HssS/ArlS-like"/>
</dbReference>
<evidence type="ECO:0000256" key="8">
    <source>
        <dbReference type="ARBA" id="ARBA00022741"/>
    </source>
</evidence>
<dbReference type="AlphaFoldDB" id="A0A6N2UU59"/>
<dbReference type="RefSeq" id="WP_156342589.1">
    <property type="nucleotide sequence ID" value="NZ_CACRSY010000014.1"/>
</dbReference>
<dbReference type="PANTHER" id="PTHR45528">
    <property type="entry name" value="SENSOR HISTIDINE KINASE CPXA"/>
    <property type="match status" value="1"/>
</dbReference>
<feature type="domain" description="Histidine kinase" evidence="15">
    <location>
        <begin position="161"/>
        <end position="381"/>
    </location>
</feature>
<keyword evidence="9 17" id="KW-0418">Kinase</keyword>
<dbReference type="PROSITE" id="PS50885">
    <property type="entry name" value="HAMP"/>
    <property type="match status" value="1"/>
</dbReference>
<evidence type="ECO:0000256" key="2">
    <source>
        <dbReference type="ARBA" id="ARBA00004651"/>
    </source>
</evidence>
<evidence type="ECO:0000256" key="11">
    <source>
        <dbReference type="ARBA" id="ARBA00022989"/>
    </source>
</evidence>
<protein>
    <recommendedName>
        <fullName evidence="3">histidine kinase</fullName>
        <ecNumber evidence="3">2.7.13.3</ecNumber>
    </recommendedName>
</protein>
<dbReference type="Pfam" id="PF02518">
    <property type="entry name" value="HATPase_c"/>
    <property type="match status" value="1"/>
</dbReference>
<evidence type="ECO:0000256" key="5">
    <source>
        <dbReference type="ARBA" id="ARBA00022553"/>
    </source>
</evidence>
<evidence type="ECO:0000256" key="10">
    <source>
        <dbReference type="ARBA" id="ARBA00022840"/>
    </source>
</evidence>
<dbReference type="Pfam" id="PF00512">
    <property type="entry name" value="HisKA"/>
    <property type="match status" value="1"/>
</dbReference>
<dbReference type="Pfam" id="PF00672">
    <property type="entry name" value="HAMP"/>
    <property type="match status" value="1"/>
</dbReference>
<keyword evidence="13 14" id="KW-0472">Membrane</keyword>
<dbReference type="SUPFAM" id="SSF158472">
    <property type="entry name" value="HAMP domain-like"/>
    <property type="match status" value="1"/>
</dbReference>
<dbReference type="CDD" id="cd06225">
    <property type="entry name" value="HAMP"/>
    <property type="match status" value="1"/>
</dbReference>
<dbReference type="InterPro" id="IPR036890">
    <property type="entry name" value="HATPase_C_sf"/>
</dbReference>
<evidence type="ECO:0000259" key="16">
    <source>
        <dbReference type="PROSITE" id="PS50885"/>
    </source>
</evidence>